<comment type="subcellular location">
    <subcellularLocation>
        <location evidence="1">Cytoplasm</location>
    </subcellularLocation>
</comment>
<dbReference type="OrthoDB" id="9801899at2"/>
<keyword evidence="9" id="KW-0614">Plasmid</keyword>
<proteinExistence type="inferred from homology"/>
<protein>
    <recommendedName>
        <fullName evidence="7">D,D-heptose 1,7-bisphosphate phosphatase</fullName>
    </recommendedName>
</protein>
<evidence type="ECO:0000256" key="4">
    <source>
        <dbReference type="ARBA" id="ARBA00022723"/>
    </source>
</evidence>
<name>A0A5B9WG25_9BACT</name>
<dbReference type="SUPFAM" id="SSF56784">
    <property type="entry name" value="HAD-like"/>
    <property type="match status" value="1"/>
</dbReference>
<dbReference type="RefSeq" id="WP_148599118.1">
    <property type="nucleotide sequence ID" value="NZ_CP042998.1"/>
</dbReference>
<keyword evidence="4" id="KW-0479">Metal-binding</keyword>
<keyword evidence="6" id="KW-0119">Carbohydrate metabolism</keyword>
<evidence type="ECO:0000313" key="9">
    <source>
        <dbReference type="EMBL" id="QEH39229.1"/>
    </source>
</evidence>
<evidence type="ECO:0000256" key="3">
    <source>
        <dbReference type="ARBA" id="ARBA00022490"/>
    </source>
</evidence>
<dbReference type="InterPro" id="IPR006549">
    <property type="entry name" value="HAD-SF_hydro_IIIA"/>
</dbReference>
<organism evidence="9 10">
    <name type="scientific">Aquisphaera giovannonii</name>
    <dbReference type="NCBI Taxonomy" id="406548"/>
    <lineage>
        <taxon>Bacteria</taxon>
        <taxon>Pseudomonadati</taxon>
        <taxon>Planctomycetota</taxon>
        <taxon>Planctomycetia</taxon>
        <taxon>Isosphaerales</taxon>
        <taxon>Isosphaeraceae</taxon>
        <taxon>Aquisphaera</taxon>
    </lineage>
</organism>
<dbReference type="InterPro" id="IPR006543">
    <property type="entry name" value="Histidinol-phos"/>
</dbReference>
<dbReference type="GO" id="GO:0005975">
    <property type="term" value="P:carbohydrate metabolic process"/>
    <property type="evidence" value="ECO:0007669"/>
    <property type="project" value="InterPro"/>
</dbReference>
<sequence length="223" mass="22640">MSPPPGGPGASRATGEVPAGGPRPAVFLDRDGTVIEHVSYLSDPGLVRLLPGAAAALIRLRRAGFAAVLATNQSAVGRGMITEGRLREIHAELERQLGREGTSLDGIYYCPDAPWDDDGLPATASRRKPGAGMLLEAASDLGLDLAASWMIGDLMSDVLAGLNAGCRSILLAPGRPPEGDDEGPAPGPYLTAPDLAAAADLILAGHAGAMAAARTAARGISPP</sequence>
<dbReference type="InterPro" id="IPR023214">
    <property type="entry name" value="HAD_sf"/>
</dbReference>
<dbReference type="NCBIfam" id="TIGR01656">
    <property type="entry name" value="Histidinol-ppas"/>
    <property type="match status" value="1"/>
</dbReference>
<dbReference type="NCBIfam" id="TIGR01662">
    <property type="entry name" value="HAD-SF-IIIA"/>
    <property type="match status" value="1"/>
</dbReference>
<evidence type="ECO:0000256" key="2">
    <source>
        <dbReference type="ARBA" id="ARBA00005628"/>
    </source>
</evidence>
<evidence type="ECO:0000256" key="1">
    <source>
        <dbReference type="ARBA" id="ARBA00004496"/>
    </source>
</evidence>
<reference evidence="9 10" key="1">
    <citation type="submission" date="2019-08" db="EMBL/GenBank/DDBJ databases">
        <title>Deep-cultivation of Planctomycetes and their phenomic and genomic characterization uncovers novel biology.</title>
        <authorList>
            <person name="Wiegand S."/>
            <person name="Jogler M."/>
            <person name="Boedeker C."/>
            <person name="Pinto D."/>
            <person name="Vollmers J."/>
            <person name="Rivas-Marin E."/>
            <person name="Kohn T."/>
            <person name="Peeters S.H."/>
            <person name="Heuer A."/>
            <person name="Rast P."/>
            <person name="Oberbeckmann S."/>
            <person name="Bunk B."/>
            <person name="Jeske O."/>
            <person name="Meyerdierks A."/>
            <person name="Storesund J.E."/>
            <person name="Kallscheuer N."/>
            <person name="Luecker S."/>
            <person name="Lage O.M."/>
            <person name="Pohl T."/>
            <person name="Merkel B.J."/>
            <person name="Hornburger P."/>
            <person name="Mueller R.-W."/>
            <person name="Bruemmer F."/>
            <person name="Labrenz M."/>
            <person name="Spormann A.M."/>
            <person name="Op den Camp H."/>
            <person name="Overmann J."/>
            <person name="Amann R."/>
            <person name="Jetten M.S.M."/>
            <person name="Mascher T."/>
            <person name="Medema M.H."/>
            <person name="Devos D.P."/>
            <person name="Kaster A.-K."/>
            <person name="Ovreas L."/>
            <person name="Rohde M."/>
            <person name="Galperin M.Y."/>
            <person name="Jogler C."/>
        </authorList>
    </citation>
    <scope>NUCLEOTIDE SEQUENCE [LARGE SCALE GENOMIC DNA]</scope>
    <source>
        <strain evidence="9 10">OJF2</strain>
        <plasmid evidence="10">pojf2_1</plasmid>
    </source>
</reference>
<evidence type="ECO:0000313" key="10">
    <source>
        <dbReference type="Proteomes" id="UP000324233"/>
    </source>
</evidence>
<dbReference type="Gene3D" id="3.40.50.1000">
    <property type="entry name" value="HAD superfamily/HAD-like"/>
    <property type="match status" value="1"/>
</dbReference>
<evidence type="ECO:0000256" key="8">
    <source>
        <dbReference type="SAM" id="MobiDB-lite"/>
    </source>
</evidence>
<feature type="region of interest" description="Disordered" evidence="8">
    <location>
        <begin position="1"/>
        <end position="24"/>
    </location>
</feature>
<dbReference type="CDD" id="cd07503">
    <property type="entry name" value="HAD_HisB-N"/>
    <property type="match status" value="1"/>
</dbReference>
<evidence type="ECO:0000256" key="7">
    <source>
        <dbReference type="ARBA" id="ARBA00031828"/>
    </source>
</evidence>
<dbReference type="PANTHER" id="PTHR42891:SF1">
    <property type="entry name" value="D-GLYCERO-BETA-D-MANNO-HEPTOSE-1,7-BISPHOSPHATE 7-PHOSPHATASE"/>
    <property type="match status" value="1"/>
</dbReference>
<dbReference type="AlphaFoldDB" id="A0A5B9WG25"/>
<keyword evidence="5 9" id="KW-0378">Hydrolase</keyword>
<dbReference type="GO" id="GO:0016791">
    <property type="term" value="F:phosphatase activity"/>
    <property type="evidence" value="ECO:0007669"/>
    <property type="project" value="InterPro"/>
</dbReference>
<evidence type="ECO:0000256" key="6">
    <source>
        <dbReference type="ARBA" id="ARBA00023277"/>
    </source>
</evidence>
<accession>A0A5B9WG25</accession>
<geneLocation type="plasmid" evidence="10">
    <name>pojf2_1</name>
</geneLocation>
<dbReference type="EMBL" id="CP042998">
    <property type="protein sequence ID" value="QEH39229.1"/>
    <property type="molecule type" value="Genomic_DNA"/>
</dbReference>
<dbReference type="GO" id="GO:0005737">
    <property type="term" value="C:cytoplasm"/>
    <property type="evidence" value="ECO:0007669"/>
    <property type="project" value="UniProtKB-SubCell"/>
</dbReference>
<dbReference type="PANTHER" id="PTHR42891">
    <property type="entry name" value="D-GLYCERO-BETA-D-MANNO-HEPTOSE-1,7-BISPHOSPHATE 7-PHOSPHATASE"/>
    <property type="match status" value="1"/>
</dbReference>
<dbReference type="InterPro" id="IPR036412">
    <property type="entry name" value="HAD-like_sf"/>
</dbReference>
<dbReference type="Pfam" id="PF13242">
    <property type="entry name" value="Hydrolase_like"/>
    <property type="match status" value="1"/>
</dbReference>
<gene>
    <name evidence="9" type="primary">gmhB</name>
    <name evidence="9" type="ORF">OJF2_78440</name>
</gene>
<comment type="similarity">
    <text evidence="2">Belongs to the GmhB family.</text>
</comment>
<keyword evidence="10" id="KW-1185">Reference proteome</keyword>
<dbReference type="InterPro" id="IPR004446">
    <property type="entry name" value="Heptose_bisP_phosphatase"/>
</dbReference>
<dbReference type="KEGG" id="agv:OJF2_78440"/>
<dbReference type="GO" id="GO:0046872">
    <property type="term" value="F:metal ion binding"/>
    <property type="evidence" value="ECO:0007669"/>
    <property type="project" value="UniProtKB-KW"/>
</dbReference>
<dbReference type="Proteomes" id="UP000324233">
    <property type="component" value="Plasmid pOJF2_1"/>
</dbReference>
<keyword evidence="3" id="KW-0963">Cytoplasm</keyword>
<evidence type="ECO:0000256" key="5">
    <source>
        <dbReference type="ARBA" id="ARBA00022801"/>
    </source>
</evidence>